<dbReference type="InterPro" id="IPR051914">
    <property type="entry name" value="FAD-linked_OxidoTrans_Type4"/>
</dbReference>
<dbReference type="EMBL" id="DRIE01000078">
    <property type="protein sequence ID" value="HEC57162.1"/>
    <property type="molecule type" value="Genomic_DNA"/>
</dbReference>
<dbReference type="InterPro" id="IPR036318">
    <property type="entry name" value="FAD-bd_PCMH-like_sf"/>
</dbReference>
<dbReference type="Proteomes" id="UP000885936">
    <property type="component" value="Unassembled WGS sequence"/>
</dbReference>
<dbReference type="GO" id="GO:0016491">
    <property type="term" value="F:oxidoreductase activity"/>
    <property type="evidence" value="ECO:0007669"/>
    <property type="project" value="UniProtKB-KW"/>
</dbReference>
<evidence type="ECO:0000256" key="2">
    <source>
        <dbReference type="ARBA" id="ARBA00008000"/>
    </source>
</evidence>
<reference evidence="7" key="1">
    <citation type="journal article" date="2020" name="mSystems">
        <title>Genome- and Community-Level Interaction Insights into Carbon Utilization and Element Cycling Functions of Hydrothermarchaeota in Hydrothermal Sediment.</title>
        <authorList>
            <person name="Zhou Z."/>
            <person name="Liu Y."/>
            <person name="Xu W."/>
            <person name="Pan J."/>
            <person name="Luo Z.H."/>
            <person name="Li M."/>
        </authorList>
    </citation>
    <scope>NUCLEOTIDE SEQUENCE [LARGE SCALE GENOMIC DNA]</scope>
    <source>
        <strain evidence="7">HyVt-386</strain>
    </source>
</reference>
<sequence length="461" mass="50635">MRDNYRYDEEEVLDRLSEILPQDAISRTPADLYCYSRDASYIKPERLPFVVIRPRSRDEVAGVVRIGHDMNVPITPRGAASGLTGGAVPLYGGIVLDMTGMDRILDIDPENMQVLLEPGVVHARLNETLSAYGLFFPPDPGSSEMCTIGGMIANNASGMRSVKYGTTSSYVLELEVVLPTGEIITTGSRCFKTSSGYDLKRLFVGSEGTLGVVTGARLRLSTLPDSRVLILASFRMLEDAGKGVVKVLRSGIMPSAAEILDEVAVHAVKLGDSPLIIFELDGDEHVVRMDSSRVIEVCEGLGAECRVIESESEQAGIWDKRRMVGVVITRHKEGSVRVYEGEDVIVPINQVVRMLREIQQISDKFGIEIITYGHIGDGNLHTAMAIDVRDQSEWERLFAMSKEIYTTALRLGGSLTGEHGIGVIRAGYMEQEHRGAFDLMQRIKQAIDPGNIMNPGKMGFK</sequence>
<dbReference type="InterPro" id="IPR006094">
    <property type="entry name" value="Oxid_FAD_bind_N"/>
</dbReference>
<dbReference type="FunFam" id="3.30.70.2740:FF:000001">
    <property type="entry name" value="D-lactate dehydrogenase mitochondrial"/>
    <property type="match status" value="1"/>
</dbReference>
<protein>
    <submittedName>
        <fullName evidence="7">FAD-binding oxidoreductase</fullName>
    </submittedName>
</protein>
<keyword evidence="5" id="KW-0560">Oxidoreductase</keyword>
<dbReference type="FunFam" id="3.30.465.10:FF:000016">
    <property type="entry name" value="probable D-lactate dehydrogenase, mitochondrial"/>
    <property type="match status" value="1"/>
</dbReference>
<proteinExistence type="inferred from homology"/>
<dbReference type="SUPFAM" id="SSF56176">
    <property type="entry name" value="FAD-binding/transporter-associated domain-like"/>
    <property type="match status" value="1"/>
</dbReference>
<name>A0A7J2S1K8_9EURY</name>
<dbReference type="Pfam" id="PF01565">
    <property type="entry name" value="FAD_binding_4"/>
    <property type="match status" value="1"/>
</dbReference>
<keyword evidence="4" id="KW-0274">FAD</keyword>
<dbReference type="Gene3D" id="1.10.45.10">
    <property type="entry name" value="Vanillyl-alcohol Oxidase, Chain A, domain 4"/>
    <property type="match status" value="1"/>
</dbReference>
<dbReference type="PANTHER" id="PTHR42934">
    <property type="entry name" value="GLYCOLATE OXIDASE SUBUNIT GLCD"/>
    <property type="match status" value="1"/>
</dbReference>
<evidence type="ECO:0000313" key="7">
    <source>
        <dbReference type="EMBL" id="HEC57162.1"/>
    </source>
</evidence>
<comment type="similarity">
    <text evidence="2">Belongs to the FAD-binding oxidoreductase/transferase type 4 family.</text>
</comment>
<dbReference type="InterPro" id="IPR016166">
    <property type="entry name" value="FAD-bd_PCMH"/>
</dbReference>
<dbReference type="GO" id="GO:0071949">
    <property type="term" value="F:FAD binding"/>
    <property type="evidence" value="ECO:0007669"/>
    <property type="project" value="InterPro"/>
</dbReference>
<evidence type="ECO:0000256" key="1">
    <source>
        <dbReference type="ARBA" id="ARBA00001974"/>
    </source>
</evidence>
<feature type="domain" description="FAD-binding PCMH-type" evidence="6">
    <location>
        <begin position="44"/>
        <end position="223"/>
    </location>
</feature>
<dbReference type="InterPro" id="IPR016164">
    <property type="entry name" value="FAD-linked_Oxase-like_C"/>
</dbReference>
<comment type="cofactor">
    <cofactor evidence="1">
        <name>FAD</name>
        <dbReference type="ChEBI" id="CHEBI:57692"/>
    </cofactor>
</comment>
<dbReference type="Pfam" id="PF02913">
    <property type="entry name" value="FAD-oxidase_C"/>
    <property type="match status" value="1"/>
</dbReference>
<dbReference type="PROSITE" id="PS51387">
    <property type="entry name" value="FAD_PCMH"/>
    <property type="match status" value="1"/>
</dbReference>
<dbReference type="InterPro" id="IPR004113">
    <property type="entry name" value="FAD-bd_oxidored_4_C"/>
</dbReference>
<dbReference type="AlphaFoldDB" id="A0A7J2S1K8"/>
<dbReference type="Gene3D" id="3.30.465.10">
    <property type="match status" value="1"/>
</dbReference>
<dbReference type="InterPro" id="IPR016169">
    <property type="entry name" value="FAD-bd_PCMH_sub2"/>
</dbReference>
<evidence type="ECO:0000256" key="4">
    <source>
        <dbReference type="ARBA" id="ARBA00022827"/>
    </source>
</evidence>
<keyword evidence="3" id="KW-0285">Flavoprotein</keyword>
<gene>
    <name evidence="7" type="ORF">ENI32_04675</name>
</gene>
<accession>A0A7J2S1K8</accession>
<dbReference type="SUPFAM" id="SSF55103">
    <property type="entry name" value="FAD-linked oxidases, C-terminal domain"/>
    <property type="match status" value="1"/>
</dbReference>
<dbReference type="FunFam" id="1.10.45.10:FF:000001">
    <property type="entry name" value="D-lactate dehydrogenase mitochondrial"/>
    <property type="match status" value="1"/>
</dbReference>
<comment type="caution">
    <text evidence="7">The sequence shown here is derived from an EMBL/GenBank/DDBJ whole genome shotgun (WGS) entry which is preliminary data.</text>
</comment>
<evidence type="ECO:0000259" key="6">
    <source>
        <dbReference type="PROSITE" id="PS51387"/>
    </source>
</evidence>
<dbReference type="Gene3D" id="3.30.70.2740">
    <property type="match status" value="1"/>
</dbReference>
<dbReference type="PANTHER" id="PTHR42934:SF3">
    <property type="entry name" value="D-LACTATE DEHYDROGENASE"/>
    <property type="match status" value="1"/>
</dbReference>
<evidence type="ECO:0000256" key="5">
    <source>
        <dbReference type="ARBA" id="ARBA00023002"/>
    </source>
</evidence>
<dbReference type="InterPro" id="IPR016171">
    <property type="entry name" value="Vanillyl_alc_oxidase_C-sub2"/>
</dbReference>
<evidence type="ECO:0000256" key="3">
    <source>
        <dbReference type="ARBA" id="ARBA00022630"/>
    </source>
</evidence>
<organism evidence="7">
    <name type="scientific">Candidatus Syntropharchaeum butanivorans</name>
    <dbReference type="NCBI Taxonomy" id="1839936"/>
    <lineage>
        <taxon>Archaea</taxon>
        <taxon>Methanobacteriati</taxon>
        <taxon>Methanobacteriota</taxon>
        <taxon>Stenosarchaea group</taxon>
        <taxon>Methanomicrobia</taxon>
        <taxon>Methanosarcinales</taxon>
        <taxon>ANME-2 cluster</taxon>
        <taxon>Candidatus Syntropharchaeum</taxon>
    </lineage>
</organism>